<evidence type="ECO:0000313" key="1">
    <source>
        <dbReference type="EMBL" id="KKK69466.1"/>
    </source>
</evidence>
<proteinExistence type="predicted"/>
<name>A0A0F9AB60_9ZZZZ</name>
<feature type="non-terminal residue" evidence="1">
    <location>
        <position position="81"/>
    </location>
</feature>
<protein>
    <submittedName>
        <fullName evidence="1">Uncharacterized protein</fullName>
    </submittedName>
</protein>
<comment type="caution">
    <text evidence="1">The sequence shown here is derived from an EMBL/GenBank/DDBJ whole genome shotgun (WGS) entry which is preliminary data.</text>
</comment>
<gene>
    <name evidence="1" type="ORF">LCGC14_2933730</name>
</gene>
<organism evidence="1">
    <name type="scientific">marine sediment metagenome</name>
    <dbReference type="NCBI Taxonomy" id="412755"/>
    <lineage>
        <taxon>unclassified sequences</taxon>
        <taxon>metagenomes</taxon>
        <taxon>ecological metagenomes</taxon>
    </lineage>
</organism>
<dbReference type="AlphaFoldDB" id="A0A0F9AB60"/>
<accession>A0A0F9AB60</accession>
<reference evidence="1" key="1">
    <citation type="journal article" date="2015" name="Nature">
        <title>Complex archaea that bridge the gap between prokaryotes and eukaryotes.</title>
        <authorList>
            <person name="Spang A."/>
            <person name="Saw J.H."/>
            <person name="Jorgensen S.L."/>
            <person name="Zaremba-Niedzwiedzka K."/>
            <person name="Martijn J."/>
            <person name="Lind A.E."/>
            <person name="van Eijk R."/>
            <person name="Schleper C."/>
            <person name="Guy L."/>
            <person name="Ettema T.J."/>
        </authorList>
    </citation>
    <scope>NUCLEOTIDE SEQUENCE</scope>
</reference>
<sequence>MEIIYKEILIYYLNMKKDLKKIFEYEQKLPHSVDKINFYNDLKDLMKKTCKFFDIVTEVSTSRKYKGRILFFLATKSLQHS</sequence>
<dbReference type="EMBL" id="LAZR01058635">
    <property type="protein sequence ID" value="KKK69466.1"/>
    <property type="molecule type" value="Genomic_DNA"/>
</dbReference>